<dbReference type="Gene3D" id="1.20.1080.10">
    <property type="entry name" value="Glycerol uptake facilitator protein"/>
    <property type="match status" value="1"/>
</dbReference>
<dbReference type="EMBL" id="JNSL01000046">
    <property type="protein sequence ID" value="KGA18254.1"/>
    <property type="molecule type" value="Genomic_DNA"/>
</dbReference>
<gene>
    <name evidence="7" type="ORF">GM51_8665</name>
</gene>
<evidence type="ECO:0000313" key="7">
    <source>
        <dbReference type="EMBL" id="KGA18254.1"/>
    </source>
</evidence>
<dbReference type="GO" id="GO:0005886">
    <property type="term" value="C:plasma membrane"/>
    <property type="evidence" value="ECO:0007669"/>
    <property type="project" value="TreeGrafter"/>
</dbReference>
<comment type="caution">
    <text evidence="7">The sequence shown here is derived from an EMBL/GenBank/DDBJ whole genome shotgun (WGS) entry which is preliminary data.</text>
</comment>
<feature type="transmembrane region" description="Helical" evidence="6">
    <location>
        <begin position="125"/>
        <end position="144"/>
    </location>
</feature>
<sequence>MIKILRKWLAEYIGTATLVCVVVGSGIMGTNLSKDSGVALLINAFSTIFALALLILIIEPISGAHFNPAVSLVQVLRHEMNAVEFLSFISAQIAGAISGAIIANVMFDLEAIQISTNERVSTGTLVGEVIATAGLITVIFVLVVRSQDKLIPVAVAAWIGSAYFFTSSTSFANPAVTIGRVFSDTFAGINPASVLPFIIAQLIGAMLGVALVKGVTRA</sequence>
<dbReference type="GO" id="GO:0015250">
    <property type="term" value="F:water channel activity"/>
    <property type="evidence" value="ECO:0007669"/>
    <property type="project" value="TreeGrafter"/>
</dbReference>
<name>A0A094Q802_9ZZZZ</name>
<proteinExistence type="inferred from homology"/>
<evidence type="ECO:0000256" key="3">
    <source>
        <dbReference type="ARBA" id="ARBA00022692"/>
    </source>
</evidence>
<keyword evidence="4 6" id="KW-1133">Transmembrane helix</keyword>
<comment type="similarity">
    <text evidence="2">Belongs to the MIP/aquaporin (TC 1.A.8) family.</text>
</comment>
<dbReference type="SUPFAM" id="SSF81338">
    <property type="entry name" value="Aquaporin-like"/>
    <property type="match status" value="1"/>
</dbReference>
<dbReference type="InterPro" id="IPR000425">
    <property type="entry name" value="MIP"/>
</dbReference>
<evidence type="ECO:0008006" key="8">
    <source>
        <dbReference type="Google" id="ProtNLM"/>
    </source>
</evidence>
<dbReference type="PRINTS" id="PR00783">
    <property type="entry name" value="MINTRINSICP"/>
</dbReference>
<feature type="transmembrane region" description="Helical" evidence="6">
    <location>
        <begin position="192"/>
        <end position="212"/>
    </location>
</feature>
<evidence type="ECO:0000256" key="1">
    <source>
        <dbReference type="ARBA" id="ARBA00004141"/>
    </source>
</evidence>
<keyword evidence="3 6" id="KW-0812">Transmembrane</keyword>
<comment type="subcellular location">
    <subcellularLocation>
        <location evidence="1">Membrane</location>
        <topology evidence="1">Multi-pass membrane protein</topology>
    </subcellularLocation>
</comment>
<dbReference type="Pfam" id="PF00230">
    <property type="entry name" value="MIP"/>
    <property type="match status" value="1"/>
</dbReference>
<reference evidence="7" key="1">
    <citation type="submission" date="2014-06" db="EMBL/GenBank/DDBJ databases">
        <title>Key roles for freshwater Actinobacteria revealed by deep metagenomic sequencing.</title>
        <authorList>
            <person name="Ghai R."/>
            <person name="Mizuno C.M."/>
            <person name="Picazo A."/>
            <person name="Camacho A."/>
            <person name="Rodriguez-Valera F."/>
        </authorList>
    </citation>
    <scope>NUCLEOTIDE SEQUENCE</scope>
</reference>
<evidence type="ECO:0000256" key="5">
    <source>
        <dbReference type="ARBA" id="ARBA00023136"/>
    </source>
</evidence>
<feature type="transmembrane region" description="Helical" evidence="6">
    <location>
        <begin position="38"/>
        <end position="58"/>
    </location>
</feature>
<protein>
    <recommendedName>
        <fullName evidence="8">Antitoxin</fullName>
    </recommendedName>
</protein>
<evidence type="ECO:0000256" key="6">
    <source>
        <dbReference type="SAM" id="Phobius"/>
    </source>
</evidence>
<dbReference type="InterPro" id="IPR034294">
    <property type="entry name" value="Aquaporin_transptr"/>
</dbReference>
<organism evidence="7">
    <name type="scientific">freshwater metagenome</name>
    <dbReference type="NCBI Taxonomy" id="449393"/>
    <lineage>
        <taxon>unclassified sequences</taxon>
        <taxon>metagenomes</taxon>
        <taxon>ecological metagenomes</taxon>
    </lineage>
</organism>
<feature type="transmembrane region" description="Helical" evidence="6">
    <location>
        <begin position="85"/>
        <end position="105"/>
    </location>
</feature>
<evidence type="ECO:0000256" key="2">
    <source>
        <dbReference type="ARBA" id="ARBA00006175"/>
    </source>
</evidence>
<dbReference type="InterPro" id="IPR023271">
    <property type="entry name" value="Aquaporin-like"/>
</dbReference>
<evidence type="ECO:0000256" key="4">
    <source>
        <dbReference type="ARBA" id="ARBA00022989"/>
    </source>
</evidence>
<feature type="transmembrane region" description="Helical" evidence="6">
    <location>
        <begin position="12"/>
        <end position="32"/>
    </location>
</feature>
<keyword evidence="5 6" id="KW-0472">Membrane</keyword>
<feature type="transmembrane region" description="Helical" evidence="6">
    <location>
        <begin position="151"/>
        <end position="172"/>
    </location>
</feature>
<dbReference type="PANTHER" id="PTHR19139">
    <property type="entry name" value="AQUAPORIN TRANSPORTER"/>
    <property type="match status" value="1"/>
</dbReference>
<dbReference type="AlphaFoldDB" id="A0A094Q802"/>
<dbReference type="PANTHER" id="PTHR19139:SF199">
    <property type="entry name" value="MIP17260P"/>
    <property type="match status" value="1"/>
</dbReference>
<accession>A0A094Q802</accession>